<keyword evidence="3 10" id="KW-0227">DNA damage</keyword>
<dbReference type="InterPro" id="IPR006697">
    <property type="entry name" value="RecC"/>
</dbReference>
<organism evidence="12 13">
    <name type="scientific">Pseudidiomarina salinarum</name>
    <dbReference type="NCBI Taxonomy" id="435908"/>
    <lineage>
        <taxon>Bacteria</taxon>
        <taxon>Pseudomonadati</taxon>
        <taxon>Pseudomonadota</taxon>
        <taxon>Gammaproteobacteria</taxon>
        <taxon>Alteromonadales</taxon>
        <taxon>Idiomarinaceae</taxon>
        <taxon>Pseudidiomarina</taxon>
    </lineage>
</organism>
<accession>A0A094L735</accession>
<keyword evidence="4 10" id="KW-0378">Hydrolase</keyword>
<comment type="similarity">
    <text evidence="10">Belongs to the RecC family.</text>
</comment>
<dbReference type="Gene3D" id="1.10.10.160">
    <property type="match status" value="1"/>
</dbReference>
<comment type="caution">
    <text evidence="12">The sequence shown here is derived from an EMBL/GenBank/DDBJ whole genome shotgun (WGS) entry which is preliminary data.</text>
</comment>
<name>A0A094L735_9GAMM</name>
<dbReference type="InterPro" id="IPR027417">
    <property type="entry name" value="P-loop_NTPase"/>
</dbReference>
<dbReference type="AlphaFoldDB" id="A0A094L735"/>
<dbReference type="STRING" id="435908.IDSA_08540"/>
<evidence type="ECO:0000256" key="2">
    <source>
        <dbReference type="ARBA" id="ARBA00022741"/>
    </source>
</evidence>
<comment type="miscellaneous">
    <text evidence="10">In the RecBCD complex, RecB has a slow 3'-5' helicase, an exonuclease activity and loads RecA onto ssDNA, RecD has a fast 5'-3' helicase activity, while RecC stimulates the ATPase and processivity of the RecB helicase and contributes to recognition of the Chi site.</text>
</comment>
<keyword evidence="7 10" id="KW-0067">ATP-binding</keyword>
<dbReference type="GO" id="GO:0009338">
    <property type="term" value="C:exodeoxyribonuclease V complex"/>
    <property type="evidence" value="ECO:0007669"/>
    <property type="project" value="InterPro"/>
</dbReference>
<dbReference type="GO" id="GO:0000724">
    <property type="term" value="P:double-strand break repair via homologous recombination"/>
    <property type="evidence" value="ECO:0007669"/>
    <property type="project" value="UniProtKB-UniRule"/>
</dbReference>
<evidence type="ECO:0000259" key="11">
    <source>
        <dbReference type="Pfam" id="PF17946"/>
    </source>
</evidence>
<evidence type="ECO:0000313" key="13">
    <source>
        <dbReference type="Proteomes" id="UP000054363"/>
    </source>
</evidence>
<keyword evidence="9 10" id="KW-0234">DNA repair</keyword>
<evidence type="ECO:0000256" key="1">
    <source>
        <dbReference type="ARBA" id="ARBA00022722"/>
    </source>
</evidence>
<dbReference type="Proteomes" id="UP000054363">
    <property type="component" value="Unassembled WGS sequence"/>
</dbReference>
<dbReference type="OrthoDB" id="9762834at2"/>
<dbReference type="PANTHER" id="PTHR30591:SF1">
    <property type="entry name" value="RECBCD ENZYME SUBUNIT RECC"/>
    <property type="match status" value="1"/>
</dbReference>
<dbReference type="eggNOG" id="COG1330">
    <property type="taxonomic scope" value="Bacteria"/>
</dbReference>
<evidence type="ECO:0000256" key="10">
    <source>
        <dbReference type="HAMAP-Rule" id="MF_01486"/>
    </source>
</evidence>
<proteinExistence type="inferred from homology"/>
<evidence type="ECO:0000256" key="4">
    <source>
        <dbReference type="ARBA" id="ARBA00022801"/>
    </source>
</evidence>
<dbReference type="EMBL" id="JPER01000004">
    <property type="protein sequence ID" value="KFZ30573.1"/>
    <property type="molecule type" value="Genomic_DNA"/>
</dbReference>
<keyword evidence="2 10" id="KW-0547">Nucleotide-binding</keyword>
<protein>
    <recommendedName>
        <fullName evidence="10">RecBCD enzyme subunit RecC</fullName>
    </recommendedName>
    <alternativeName>
        <fullName evidence="10">Exonuclease V subunit RecC</fullName>
        <shortName evidence="10">ExoV subunit RecC</shortName>
    </alternativeName>
    <alternativeName>
        <fullName evidence="10">Helicase/nuclease RecBCD subunit RecC</fullName>
    </alternativeName>
</protein>
<dbReference type="PANTHER" id="PTHR30591">
    <property type="entry name" value="RECBCD ENZYME SUBUNIT RECC"/>
    <property type="match status" value="1"/>
</dbReference>
<gene>
    <name evidence="10" type="primary">recC</name>
    <name evidence="12" type="ORF">IDSA_08540</name>
</gene>
<feature type="domain" description="RecC C-terminal" evidence="11">
    <location>
        <begin position="826"/>
        <end position="1067"/>
    </location>
</feature>
<evidence type="ECO:0000313" key="12">
    <source>
        <dbReference type="EMBL" id="KFZ30573.1"/>
    </source>
</evidence>
<dbReference type="GO" id="GO:0008854">
    <property type="term" value="F:exodeoxyribonuclease V activity"/>
    <property type="evidence" value="ECO:0007669"/>
    <property type="project" value="InterPro"/>
</dbReference>
<dbReference type="SUPFAM" id="SSF52980">
    <property type="entry name" value="Restriction endonuclease-like"/>
    <property type="match status" value="1"/>
</dbReference>
<dbReference type="Gene3D" id="3.40.50.10930">
    <property type="match status" value="1"/>
</dbReference>
<dbReference type="GO" id="GO:0005524">
    <property type="term" value="F:ATP binding"/>
    <property type="evidence" value="ECO:0007669"/>
    <property type="project" value="UniProtKB-UniRule"/>
</dbReference>
<evidence type="ECO:0000256" key="8">
    <source>
        <dbReference type="ARBA" id="ARBA00023125"/>
    </source>
</evidence>
<comment type="function">
    <text evidence="10">A helicase/nuclease that prepares dsDNA breaks (DSB) for recombinational DNA repair. Binds to DSBs and unwinds DNA via a highly rapid and processive ATP-dependent bidirectional helicase activity. Unwinds dsDNA until it encounters a Chi (crossover hotspot instigator) sequence from the 3' direction. Cuts ssDNA a few nucleotides 3' to the Chi site. The properties and activities of the enzyme are changed at Chi. The Chi-altered holoenzyme produces a long 3'-ssDNA overhang and facilitates RecA-binding to the ssDNA for homologous DNA recombination and repair. Holoenzyme degrades any linearized DNA that is unable to undergo homologous recombination. In the holoenzyme this subunit recognizes the wild-type Chi sequence, and when added to isolated RecB increases its ATP-dependent helicase processivity.</text>
</comment>
<dbReference type="PIRSF" id="PIRSF000980">
    <property type="entry name" value="RecC"/>
    <property type="match status" value="1"/>
</dbReference>
<evidence type="ECO:0000256" key="9">
    <source>
        <dbReference type="ARBA" id="ARBA00023204"/>
    </source>
</evidence>
<dbReference type="RefSeq" id="WP_034775828.1">
    <property type="nucleotide sequence ID" value="NZ_JPER01000004.1"/>
</dbReference>
<dbReference type="Pfam" id="PF17946">
    <property type="entry name" value="RecC_C"/>
    <property type="match status" value="1"/>
</dbReference>
<evidence type="ECO:0000256" key="7">
    <source>
        <dbReference type="ARBA" id="ARBA00022840"/>
    </source>
</evidence>
<dbReference type="Gene3D" id="3.40.50.300">
    <property type="entry name" value="P-loop containing nucleotide triphosphate hydrolases"/>
    <property type="match status" value="2"/>
</dbReference>
<keyword evidence="5 10" id="KW-0347">Helicase</keyword>
<evidence type="ECO:0000256" key="3">
    <source>
        <dbReference type="ARBA" id="ARBA00022763"/>
    </source>
</evidence>
<dbReference type="InterPro" id="IPR011335">
    <property type="entry name" value="Restrct_endonuc-II-like"/>
</dbReference>
<dbReference type="GO" id="GO:0003678">
    <property type="term" value="F:DNA helicase activity"/>
    <property type="evidence" value="ECO:0007669"/>
    <property type="project" value="UniProtKB-UniRule"/>
</dbReference>
<sequence length="1151" mass="130161">MSELTPGFIVAHSHRLEELTDLVVQLTSNYPLSPLATETMLVQSNGIAQWLKIHLAEEAGIAAMLEVTLPARFQWQAYRAVLGQQLPKTSPFDKDRLTWRILRILPDHLQEAEFKALHDYIADDQDQRKLYQLSERLADLYDQYQMYRADWLADWAEGGQLQADEDNHWQPQLWRYLLADVGEHSWNNRADLHRQFIQAASQLTPATRPAGIPPRIVVFGISSLPQQVLELLDALKGCCQIVLCVHNPCKYHWADIVDGRELLRQMDIQAQRHRFKSGMSEDTPDEQLHAQAQPLLAAWGKQGRDYIRLLDRFDETRLKAAEFNELNFELFDVQPTANLLQQLQDDILELRPLDETRRQWPDYQPSDQSVMVHCAHSPQREVEVLHDQLLAAFAADASLKPRDIMVMVPDIDAYAPHIDAVFGRLARDDARYIPYTIADQGQRHRNPMLIALEQVLTLRQSRLTMSDVLDLLQVPALQRRFGLSSYDVDQLRDWIHGAGIRWGLHGAHRELLGLPAGDGVNSWQFGLRRMLLGYATGEPEAMATSADSDWLGDEPYSDVAGLEAAAAGGLVELINTLDQHFRELATDRTPTQWADYLTELLDSIFAAEADADVVLLSRLQQQLEQWLTASTEAEFDDTLPLTLVIESWLSRLDEQNLQQRFLAGSVNFATLMPMRAIPFRYVCLLGMNDGDYPRAQKPVDFDLMARDYRPGDRSRREDDRYLFLEALLSARDCFYVSWNGRNIRDNSERPPSVLVSQLLEHLRYGWQANELVTEHRLQPFSPAYFERAQPESGKLFTFAQEWRAAHVEAPAVATGGELAEWAPDSALSTKQLADFLKEPARLLMNQRLGVYFSAEDFSSLDEETFVPDGLLNWQLQQPLFEQLSELLQAHQGAVDWQPAMRKELTRLQGQGLIPAGAGGAVIRQQIEETLTELAQQLAACLADYPQTVGAVALTAEGSGDATSLRVADTMTRLRSNQSGGWLQLAVTASKLTEANGTPRLKHALRYWVNHVLLNTHSATSTLVLGQVGKISFQPMTKPAAQAYLQTLLSWVQQGYRRPLAAEFETIYQGWRSSYGNKLGEIIHDSEPKFDDEAAAAFYSDGNNQRAAQVERAPYVARFYPDYEALATGDEMMAFGQQLYLPVVRAALEDAV</sequence>
<dbReference type="Gene3D" id="1.10.10.990">
    <property type="match status" value="1"/>
</dbReference>
<dbReference type="InterPro" id="IPR041500">
    <property type="entry name" value="RecC_C"/>
</dbReference>
<keyword evidence="8 10" id="KW-0238">DNA-binding</keyword>
<dbReference type="InterPro" id="IPR013986">
    <property type="entry name" value="DExx_box_DNA_helicase_dom_sf"/>
</dbReference>
<dbReference type="GO" id="GO:0003677">
    <property type="term" value="F:DNA binding"/>
    <property type="evidence" value="ECO:0007669"/>
    <property type="project" value="UniProtKB-UniRule"/>
</dbReference>
<dbReference type="Pfam" id="PF04257">
    <property type="entry name" value="Exonuc_V_gamma"/>
    <property type="match status" value="1"/>
</dbReference>
<dbReference type="HAMAP" id="MF_01486">
    <property type="entry name" value="RecC"/>
    <property type="match status" value="1"/>
</dbReference>
<dbReference type="NCBIfam" id="TIGR01450">
    <property type="entry name" value="recC"/>
    <property type="match status" value="1"/>
</dbReference>
<evidence type="ECO:0000256" key="6">
    <source>
        <dbReference type="ARBA" id="ARBA00022839"/>
    </source>
</evidence>
<keyword evidence="1 10" id="KW-0540">Nuclease</keyword>
<reference evidence="12 13" key="1">
    <citation type="submission" date="2014-06" db="EMBL/GenBank/DDBJ databases">
        <title>The draft genome sequence of Idiomarina salinarum ISL-52.</title>
        <authorList>
            <person name="Du J."/>
            <person name="Shao Z."/>
        </authorList>
    </citation>
    <scope>NUCLEOTIDE SEQUENCE [LARGE SCALE GENOMIC DNA]</scope>
    <source>
        <strain evidence="12 13">ISL-52</strain>
    </source>
</reference>
<keyword evidence="6 10" id="KW-0269">Exonuclease</keyword>
<keyword evidence="13" id="KW-1185">Reference proteome</keyword>
<dbReference type="SUPFAM" id="SSF52540">
    <property type="entry name" value="P-loop containing nucleoside triphosphate hydrolases"/>
    <property type="match status" value="2"/>
</dbReference>
<comment type="subunit">
    <text evidence="10">Heterotrimer of RecB, RecC and RecD. All subunits contribute to DNA-binding.</text>
</comment>
<evidence type="ECO:0000256" key="5">
    <source>
        <dbReference type="ARBA" id="ARBA00022806"/>
    </source>
</evidence>